<dbReference type="FunFam" id="3.30.160.60:FF:000100">
    <property type="entry name" value="Zinc finger 45-like"/>
    <property type="match status" value="1"/>
</dbReference>
<dbReference type="GO" id="GO:0000981">
    <property type="term" value="F:DNA-binding transcription factor activity, RNA polymerase II-specific"/>
    <property type="evidence" value="ECO:0007669"/>
    <property type="project" value="TreeGrafter"/>
</dbReference>
<evidence type="ECO:0000256" key="3">
    <source>
        <dbReference type="ARBA" id="ARBA00022737"/>
    </source>
</evidence>
<feature type="domain" description="C2H2-type" evidence="11">
    <location>
        <begin position="340"/>
        <end position="368"/>
    </location>
</feature>
<dbReference type="OMA" id="RATCHER"/>
<dbReference type="Proteomes" id="UP000198287">
    <property type="component" value="Unassembled WGS sequence"/>
</dbReference>
<protein>
    <submittedName>
        <fullName evidence="12">Zinc finger protein 62</fullName>
    </submittedName>
</protein>
<feature type="domain" description="C2H2-type" evidence="11">
    <location>
        <begin position="71"/>
        <end position="99"/>
    </location>
</feature>
<keyword evidence="5" id="KW-0862">Zinc</keyword>
<proteinExistence type="predicted"/>
<organism evidence="12 13">
    <name type="scientific">Folsomia candida</name>
    <name type="common">Springtail</name>
    <dbReference type="NCBI Taxonomy" id="158441"/>
    <lineage>
        <taxon>Eukaryota</taxon>
        <taxon>Metazoa</taxon>
        <taxon>Ecdysozoa</taxon>
        <taxon>Arthropoda</taxon>
        <taxon>Hexapoda</taxon>
        <taxon>Collembola</taxon>
        <taxon>Entomobryomorpha</taxon>
        <taxon>Isotomoidea</taxon>
        <taxon>Isotomidae</taxon>
        <taxon>Proisotominae</taxon>
        <taxon>Folsomia</taxon>
    </lineage>
</organism>
<evidence type="ECO:0000256" key="6">
    <source>
        <dbReference type="ARBA" id="ARBA00023015"/>
    </source>
</evidence>
<dbReference type="GO" id="GO:0008270">
    <property type="term" value="F:zinc ion binding"/>
    <property type="evidence" value="ECO:0007669"/>
    <property type="project" value="UniProtKB-KW"/>
</dbReference>
<keyword evidence="3" id="KW-0677">Repeat</keyword>
<dbReference type="InterPro" id="IPR013087">
    <property type="entry name" value="Znf_C2H2_type"/>
</dbReference>
<evidence type="ECO:0000313" key="12">
    <source>
        <dbReference type="EMBL" id="OXA53425.1"/>
    </source>
</evidence>
<dbReference type="FunFam" id="3.30.160.60:FF:000690">
    <property type="entry name" value="Zinc finger protein 354C"/>
    <property type="match status" value="1"/>
</dbReference>
<keyword evidence="2" id="KW-0479">Metal-binding</keyword>
<feature type="domain" description="C2H2-type" evidence="11">
    <location>
        <begin position="380"/>
        <end position="407"/>
    </location>
</feature>
<dbReference type="InterPro" id="IPR050752">
    <property type="entry name" value="C2H2-ZF_domain"/>
</dbReference>
<evidence type="ECO:0000256" key="2">
    <source>
        <dbReference type="ARBA" id="ARBA00022723"/>
    </source>
</evidence>
<comment type="caution">
    <text evidence="12">The sequence shown here is derived from an EMBL/GenBank/DDBJ whole genome shotgun (WGS) entry which is preliminary data.</text>
</comment>
<dbReference type="GO" id="GO:0000785">
    <property type="term" value="C:chromatin"/>
    <property type="evidence" value="ECO:0007669"/>
    <property type="project" value="UniProtKB-ARBA"/>
</dbReference>
<evidence type="ECO:0000256" key="10">
    <source>
        <dbReference type="PROSITE-ProRule" id="PRU00042"/>
    </source>
</evidence>
<evidence type="ECO:0000256" key="1">
    <source>
        <dbReference type="ARBA" id="ARBA00004123"/>
    </source>
</evidence>
<dbReference type="AlphaFoldDB" id="A0A226E753"/>
<evidence type="ECO:0000256" key="4">
    <source>
        <dbReference type="ARBA" id="ARBA00022771"/>
    </source>
</evidence>
<dbReference type="FunFam" id="3.30.160.60:FF:000446">
    <property type="entry name" value="Zinc finger protein"/>
    <property type="match status" value="1"/>
</dbReference>
<evidence type="ECO:0000256" key="9">
    <source>
        <dbReference type="ARBA" id="ARBA00023242"/>
    </source>
</evidence>
<feature type="domain" description="C2H2-type" evidence="11">
    <location>
        <begin position="40"/>
        <end position="70"/>
    </location>
</feature>
<dbReference type="SUPFAM" id="SSF57667">
    <property type="entry name" value="beta-beta-alpha zinc fingers"/>
    <property type="match status" value="9"/>
</dbReference>
<dbReference type="GO" id="GO:0005634">
    <property type="term" value="C:nucleus"/>
    <property type="evidence" value="ECO:0007669"/>
    <property type="project" value="UniProtKB-SubCell"/>
</dbReference>
<evidence type="ECO:0000313" key="13">
    <source>
        <dbReference type="Proteomes" id="UP000198287"/>
    </source>
</evidence>
<keyword evidence="6" id="KW-0805">Transcription regulation</keyword>
<dbReference type="GO" id="GO:0003682">
    <property type="term" value="F:chromatin binding"/>
    <property type="evidence" value="ECO:0007669"/>
    <property type="project" value="UniProtKB-ARBA"/>
</dbReference>
<keyword evidence="8" id="KW-0804">Transcription</keyword>
<dbReference type="Pfam" id="PF00096">
    <property type="entry name" value="zf-C2H2"/>
    <property type="match status" value="5"/>
</dbReference>
<keyword evidence="4 10" id="KW-0863">Zinc-finger</keyword>
<keyword evidence="13" id="KW-1185">Reference proteome</keyword>
<keyword evidence="7" id="KW-0238">DNA-binding</keyword>
<feature type="domain" description="C2H2-type" evidence="11">
    <location>
        <begin position="407"/>
        <end position="435"/>
    </location>
</feature>
<gene>
    <name evidence="12" type="ORF">Fcan01_11234</name>
</gene>
<feature type="domain" description="C2H2-type" evidence="11">
    <location>
        <begin position="221"/>
        <end position="248"/>
    </location>
</feature>
<sequence>MPLPKAYNSCYFCNKTWPRKTPSIIRLSNHMRLHTIENPFKCSFSCKKSFKTYTKLVAHRSRHEKKGQKPWKCTQCDASFKSKSILRSHVIDVHTTERPFKCTLCPSSYKRTSQLKLHLKDHDPFNRYPCPKCSLILKTRRNLTLHVEKVHGGRNSKCYFCKKNFTRVGLIDHIRIHTEEAVFQCRTCPRTCLHYSSRVQHEGKEHGEKKTDLLAPCYRGKECPLCQRMCKDTHALSVHMRIHTGEKPYTCPRADCGKQFSTSSSLMSHAKYHINNPGGQHKCRFCPKTFQTASRATCHERNLHIETWRRPKKCPSCPKVYPSFSALARHQLIHLKEPPFKCSQCTKGFFYQTDYSRHMKNVHKLEKIMIEVKKQRKSMFECKICSKTYPNFGTFVNHQDLHQDPTHPCANCPRKFHTVHSLRKHNRTEHAGPRYKCYFCVKFPQYFDAHAKFRDHMIRHTQEQEFFECNKCNKSFKRFPYLNHHMEICGRKFDTKSELFPCDKCPEKVFYSKHQLYSHTYKVHTKTWRRKTCPFSALVLRDSYSLAIHLRTHVGEKPHTCDICGMRFTQKGTLVEHLRRHEDRKKGIKFPCKVCHKPYISRASLAVMFEDFIRAKEKIGSVIFVTSPSLARNP</sequence>
<dbReference type="PANTHER" id="PTHR24384:SF189">
    <property type="entry name" value="C2H2-TYPE DOMAIN-CONTAINING PROTEIN-RELATED"/>
    <property type="match status" value="1"/>
</dbReference>
<comment type="subcellular location">
    <subcellularLocation>
        <location evidence="1">Nucleus</location>
    </subcellularLocation>
</comment>
<feature type="domain" description="C2H2-type" evidence="11">
    <location>
        <begin position="281"/>
        <end position="311"/>
    </location>
</feature>
<feature type="domain" description="C2H2-type" evidence="11">
    <location>
        <begin position="312"/>
        <end position="339"/>
    </location>
</feature>
<evidence type="ECO:0000256" key="5">
    <source>
        <dbReference type="ARBA" id="ARBA00022833"/>
    </source>
</evidence>
<accession>A0A226E753</accession>
<evidence type="ECO:0000256" key="7">
    <source>
        <dbReference type="ARBA" id="ARBA00023125"/>
    </source>
</evidence>
<dbReference type="PROSITE" id="PS00028">
    <property type="entry name" value="ZINC_FINGER_C2H2_1"/>
    <property type="match status" value="13"/>
</dbReference>
<dbReference type="PANTHER" id="PTHR24384">
    <property type="entry name" value="FINGER PUTATIVE TRANSCRIPTION FACTOR FAMILY-RELATED"/>
    <property type="match status" value="1"/>
</dbReference>
<dbReference type="Gene3D" id="3.30.160.60">
    <property type="entry name" value="Classic Zinc Finger"/>
    <property type="match status" value="13"/>
</dbReference>
<feature type="domain" description="C2H2-type" evidence="11">
    <location>
        <begin position="559"/>
        <end position="586"/>
    </location>
</feature>
<feature type="domain" description="C2H2-type" evidence="11">
    <location>
        <begin position="100"/>
        <end position="122"/>
    </location>
</feature>
<feature type="domain" description="C2H2-type" evidence="11">
    <location>
        <begin position="249"/>
        <end position="278"/>
    </location>
</feature>
<evidence type="ECO:0000259" key="11">
    <source>
        <dbReference type="PROSITE" id="PS50157"/>
    </source>
</evidence>
<feature type="domain" description="C2H2-type" evidence="11">
    <location>
        <begin position="467"/>
        <end position="488"/>
    </location>
</feature>
<dbReference type="GO" id="GO:0000978">
    <property type="term" value="F:RNA polymerase II cis-regulatory region sequence-specific DNA binding"/>
    <property type="evidence" value="ECO:0007669"/>
    <property type="project" value="TreeGrafter"/>
</dbReference>
<dbReference type="GO" id="GO:0040029">
    <property type="term" value="P:epigenetic regulation of gene expression"/>
    <property type="evidence" value="ECO:0007669"/>
    <property type="project" value="UniProtKB-ARBA"/>
</dbReference>
<keyword evidence="9" id="KW-0539">Nucleus</keyword>
<dbReference type="SMART" id="SM00355">
    <property type="entry name" value="ZnF_C2H2"/>
    <property type="match status" value="18"/>
</dbReference>
<dbReference type="PROSITE" id="PS50157">
    <property type="entry name" value="ZINC_FINGER_C2H2_2"/>
    <property type="match status" value="13"/>
</dbReference>
<reference evidence="12 13" key="1">
    <citation type="submission" date="2015-12" db="EMBL/GenBank/DDBJ databases">
        <title>The genome of Folsomia candida.</title>
        <authorList>
            <person name="Faddeeva A."/>
            <person name="Derks M.F."/>
            <person name="Anvar Y."/>
            <person name="Smit S."/>
            <person name="Van Straalen N."/>
            <person name="Roelofs D."/>
        </authorList>
    </citation>
    <scope>NUCLEOTIDE SEQUENCE [LARGE SCALE GENOMIC DNA]</scope>
    <source>
        <strain evidence="12 13">VU population</strain>
        <tissue evidence="12">Whole body</tissue>
    </source>
</reference>
<dbReference type="InterPro" id="IPR036236">
    <property type="entry name" value="Znf_C2H2_sf"/>
</dbReference>
<evidence type="ECO:0000256" key="8">
    <source>
        <dbReference type="ARBA" id="ARBA00023163"/>
    </source>
</evidence>
<name>A0A226E753_FOLCA</name>
<dbReference type="EMBL" id="LNIX01000005">
    <property type="protein sequence ID" value="OXA53425.1"/>
    <property type="molecule type" value="Genomic_DNA"/>
</dbReference>
<dbReference type="OrthoDB" id="8895262at2759"/>
<feature type="domain" description="C2H2-type" evidence="11">
    <location>
        <begin position="128"/>
        <end position="156"/>
    </location>
</feature>